<dbReference type="EMBL" id="AMCV02000015">
    <property type="protein sequence ID" value="TDZ21148.1"/>
    <property type="molecule type" value="Genomic_DNA"/>
</dbReference>
<proteinExistence type="predicted"/>
<organism evidence="1 2">
    <name type="scientific">Colletotrichum orbiculare (strain 104-T / ATCC 96160 / CBS 514.97 / LARS 414 / MAFF 240422)</name>
    <name type="common">Cucumber anthracnose fungus</name>
    <name type="synonym">Colletotrichum lagenarium</name>
    <dbReference type="NCBI Taxonomy" id="1213857"/>
    <lineage>
        <taxon>Eukaryota</taxon>
        <taxon>Fungi</taxon>
        <taxon>Dikarya</taxon>
        <taxon>Ascomycota</taxon>
        <taxon>Pezizomycotina</taxon>
        <taxon>Sordariomycetes</taxon>
        <taxon>Hypocreomycetidae</taxon>
        <taxon>Glomerellales</taxon>
        <taxon>Glomerellaceae</taxon>
        <taxon>Colletotrichum</taxon>
        <taxon>Colletotrichum orbiculare species complex</taxon>
    </lineage>
</organism>
<gene>
    <name evidence="1" type="ORF">Cob_v006023</name>
</gene>
<protein>
    <submittedName>
        <fullName evidence="1">Uncharacterized protein</fullName>
    </submittedName>
</protein>
<sequence>MPQNTVVLDGPVLADVIPRARNPPASRRGFYEGHGPSSIEVDDDELKLWMDSSGPSCQSQRHVYLYGLHYLPDICLSSSTSRVGDSLRAPSPSWPINSSAGFAVKSQGPWLGLGFVNVVYTHANGAELITCDPRRCYDHWPVWRGGTSQAKELRKSLLSDQQLIVYTKLFNKVRKETDHSESERGAVMRKLSYVEGHLLSIMAEQRSRVKLDKAPDHTIEDRVTPYA</sequence>
<dbReference type="AlphaFoldDB" id="A0A484FT88"/>
<dbReference type="Proteomes" id="UP000014480">
    <property type="component" value="Unassembled WGS sequence"/>
</dbReference>
<evidence type="ECO:0000313" key="2">
    <source>
        <dbReference type="Proteomes" id="UP000014480"/>
    </source>
</evidence>
<comment type="caution">
    <text evidence="1">The sequence shown here is derived from an EMBL/GenBank/DDBJ whole genome shotgun (WGS) entry which is preliminary data.</text>
</comment>
<reference evidence="2" key="2">
    <citation type="journal article" date="2019" name="Mol. Plant Microbe Interact.">
        <title>Genome sequence resources for four phytopathogenic fungi from the Colletotrichum orbiculare species complex.</title>
        <authorList>
            <person name="Gan P."/>
            <person name="Tsushima A."/>
            <person name="Narusaka M."/>
            <person name="Narusaka Y."/>
            <person name="Takano Y."/>
            <person name="Kubo Y."/>
            <person name="Shirasu K."/>
        </authorList>
    </citation>
    <scope>GENOME REANNOTATION</scope>
    <source>
        <strain evidence="2">104-T / ATCC 96160 / CBS 514.97 / LARS 414 / MAFF 240422</strain>
    </source>
</reference>
<reference evidence="2" key="1">
    <citation type="journal article" date="2013" name="New Phytol.">
        <title>Comparative genomic and transcriptomic analyses reveal the hemibiotrophic stage shift of Colletotrichum fungi.</title>
        <authorList>
            <person name="Gan P."/>
            <person name="Ikeda K."/>
            <person name="Irieda H."/>
            <person name="Narusaka M."/>
            <person name="O'Connell R.J."/>
            <person name="Narusaka Y."/>
            <person name="Takano Y."/>
            <person name="Kubo Y."/>
            <person name="Shirasu K."/>
        </authorList>
    </citation>
    <scope>NUCLEOTIDE SEQUENCE [LARGE SCALE GENOMIC DNA]</scope>
    <source>
        <strain evidence="2">104-T / ATCC 96160 / CBS 514.97 / LARS 414 / MAFF 240422</strain>
    </source>
</reference>
<keyword evidence="2" id="KW-1185">Reference proteome</keyword>
<evidence type="ECO:0000313" key="1">
    <source>
        <dbReference type="EMBL" id="TDZ21148.1"/>
    </source>
</evidence>
<name>A0A484FT88_COLOR</name>
<accession>A0A484FT88</accession>